<gene>
    <name evidence="2" type="ORF">J3R30DRAFT_679003</name>
</gene>
<feature type="region of interest" description="Disordered" evidence="1">
    <location>
        <begin position="1"/>
        <end position="102"/>
    </location>
</feature>
<sequence>MASPLPTWEHYSGSTNGSDGEGEGEGDERREGRKDGKNSVQSSNPPIEHTKLRVPIPLQTPETRTILKFKKRGSELDSDQTEQQYHEEKKTKKPRLEGFNGDGVSVAASASIAALASKPKTPFNPATTHPQSKFKSAFRNQARKTTGIVPYRQRREREREQEQLSASAGAGKGVAVDSARGGPESGSVTKRVKRSREEGRKGRSQSPSPHGRSKSIPIPSPLVPPPSLPLLSHGSTKANAISIDSNSNPSSDSDLESFALAGKLNGPGPAPVSRLSGVARAHRGSRTRQQVSGVAQLTRDSRLISDLPLSGQDTINSKDSDAEDEDSRMIIDSPVFSTGTINEGVQSPAFLKLNSKPKSTLKPRLPQIAIRTKPKPKPASTSNKPSSTTPATPAGAAAVVIPEPTIISSDSEPGKSRLLEDEGEEMIHGPPLTPLLHSHSPQNANPKLQIQGVKPQPRLKPNEKAKPKDRGEPEDDKKWLQSLTEAFDISGQANFPIPTSGKGKRKGDDKGKGKERKGRNTDRGIGALSDSFTPLPGSKAYLHALTQSQNARQPKLNPLTQRPPVQNSQTQTAQRVPPTRPTHRLSLAQTNPLVQKGFFLNDDPSERPSSPSFPSSFSLSPSSSVPPPSSLPERAHNQNPKIPSFSSSPSSPSSSSSSSSSSEIQSTPVLPSQQRAERKRKEKEKTLELLNILGRQNQSQIPGGSQNLNLSQTQIQQETQDDPTLFPPLDYVDCDRLYDEQPPPLPLRQKQSPLPPPPLIQFRTPLKTITQLWTNPELLSGRRLVRFIVSREERVSGRSGNEHNNGVHDRDRARGGDKDPSPVVVVVVKWELIYQFYNEKKGRVDYDGFDAEHEHDENGVDEAKRDVDQKEDNDEKKKVYRLLYYLHQHFYYLYHDPYLQLHQNNH</sequence>
<feature type="compositionally biased region" description="Basic and acidic residues" evidence="1">
    <location>
        <begin position="84"/>
        <end position="96"/>
    </location>
</feature>
<feature type="compositionally biased region" description="Basic and acidic residues" evidence="1">
    <location>
        <begin position="153"/>
        <end position="162"/>
    </location>
</feature>
<feature type="region of interest" description="Disordered" evidence="1">
    <location>
        <begin position="850"/>
        <end position="872"/>
    </location>
</feature>
<accession>A0A9W9A4T6</accession>
<comment type="caution">
    <text evidence="2">The sequence shown here is derived from an EMBL/GenBank/DDBJ whole genome shotgun (WGS) entry which is preliminary data.</text>
</comment>
<feature type="compositionally biased region" description="Polar residues" evidence="1">
    <location>
        <begin position="545"/>
        <end position="574"/>
    </location>
</feature>
<feature type="compositionally biased region" description="Low complexity" evidence="1">
    <location>
        <begin position="378"/>
        <end position="398"/>
    </location>
</feature>
<evidence type="ECO:0000313" key="3">
    <source>
        <dbReference type="Proteomes" id="UP001150266"/>
    </source>
</evidence>
<feature type="compositionally biased region" description="Basic and acidic residues" evidence="1">
    <location>
        <begin position="805"/>
        <end position="818"/>
    </location>
</feature>
<feature type="compositionally biased region" description="Polar residues" evidence="1">
    <location>
        <begin position="663"/>
        <end position="674"/>
    </location>
</feature>
<feature type="compositionally biased region" description="Polar residues" evidence="1">
    <location>
        <begin position="694"/>
        <end position="718"/>
    </location>
</feature>
<feature type="compositionally biased region" description="Basic and acidic residues" evidence="1">
    <location>
        <begin position="506"/>
        <end position="522"/>
    </location>
</feature>
<feature type="compositionally biased region" description="Polar residues" evidence="1">
    <location>
        <begin position="124"/>
        <end position="134"/>
    </location>
</feature>
<organism evidence="2 3">
    <name type="scientific">Lentinula aciculospora</name>
    <dbReference type="NCBI Taxonomy" id="153920"/>
    <lineage>
        <taxon>Eukaryota</taxon>
        <taxon>Fungi</taxon>
        <taxon>Dikarya</taxon>
        <taxon>Basidiomycota</taxon>
        <taxon>Agaricomycotina</taxon>
        <taxon>Agaricomycetes</taxon>
        <taxon>Agaricomycetidae</taxon>
        <taxon>Agaricales</taxon>
        <taxon>Marasmiineae</taxon>
        <taxon>Omphalotaceae</taxon>
        <taxon>Lentinula</taxon>
    </lineage>
</organism>
<feature type="region of interest" description="Disordered" evidence="1">
    <location>
        <begin position="352"/>
        <end position="726"/>
    </location>
</feature>
<proteinExistence type="predicted"/>
<feature type="compositionally biased region" description="Low complexity" evidence="1">
    <location>
        <begin position="643"/>
        <end position="662"/>
    </location>
</feature>
<evidence type="ECO:0000313" key="2">
    <source>
        <dbReference type="EMBL" id="KAJ4474437.1"/>
    </source>
</evidence>
<dbReference type="EMBL" id="JAOTPV010000016">
    <property type="protein sequence ID" value="KAJ4474437.1"/>
    <property type="molecule type" value="Genomic_DNA"/>
</dbReference>
<feature type="compositionally biased region" description="Pro residues" evidence="1">
    <location>
        <begin position="218"/>
        <end position="228"/>
    </location>
</feature>
<feature type="compositionally biased region" description="Low complexity" evidence="1">
    <location>
        <begin position="163"/>
        <end position="179"/>
    </location>
</feature>
<dbReference type="Proteomes" id="UP001150266">
    <property type="component" value="Unassembled WGS sequence"/>
</dbReference>
<feature type="compositionally biased region" description="Basic and acidic residues" evidence="1">
    <location>
        <begin position="27"/>
        <end position="37"/>
    </location>
</feature>
<feature type="compositionally biased region" description="Basic and acidic residues" evidence="1">
    <location>
        <begin position="460"/>
        <end position="479"/>
    </location>
</feature>
<feature type="compositionally biased region" description="Low complexity" evidence="1">
    <location>
        <begin position="238"/>
        <end position="252"/>
    </location>
</feature>
<evidence type="ECO:0000256" key="1">
    <source>
        <dbReference type="SAM" id="MobiDB-lite"/>
    </source>
</evidence>
<feature type="compositionally biased region" description="Low complexity" evidence="1">
    <location>
        <begin position="607"/>
        <end position="623"/>
    </location>
</feature>
<feature type="region of interest" description="Disordered" evidence="1">
    <location>
        <begin position="795"/>
        <end position="818"/>
    </location>
</feature>
<name>A0A9W9A4T6_9AGAR</name>
<feature type="region of interest" description="Disordered" evidence="1">
    <location>
        <begin position="117"/>
        <end position="328"/>
    </location>
</feature>
<dbReference type="AlphaFoldDB" id="A0A9W9A4T6"/>
<reference evidence="2" key="1">
    <citation type="submission" date="2022-08" db="EMBL/GenBank/DDBJ databases">
        <title>A Global Phylogenomic Analysis of the Shiitake Genus Lentinula.</title>
        <authorList>
            <consortium name="DOE Joint Genome Institute"/>
            <person name="Sierra-Patev S."/>
            <person name="Min B."/>
            <person name="Naranjo-Ortiz M."/>
            <person name="Looney B."/>
            <person name="Konkel Z."/>
            <person name="Slot J.C."/>
            <person name="Sakamoto Y."/>
            <person name="Steenwyk J.L."/>
            <person name="Rokas A."/>
            <person name="Carro J."/>
            <person name="Camarero S."/>
            <person name="Ferreira P."/>
            <person name="Molpeceres G."/>
            <person name="Ruiz-Duenas F.J."/>
            <person name="Serrano A."/>
            <person name="Henrissat B."/>
            <person name="Drula E."/>
            <person name="Hughes K.W."/>
            <person name="Mata J.L."/>
            <person name="Ishikawa N.K."/>
            <person name="Vargas-Isla R."/>
            <person name="Ushijima S."/>
            <person name="Smith C.A."/>
            <person name="Ahrendt S."/>
            <person name="Andreopoulos W."/>
            <person name="He G."/>
            <person name="Labutti K."/>
            <person name="Lipzen A."/>
            <person name="Ng V."/>
            <person name="Riley R."/>
            <person name="Sandor L."/>
            <person name="Barry K."/>
            <person name="Martinez A.T."/>
            <person name="Xiao Y."/>
            <person name="Gibbons J.G."/>
            <person name="Terashima K."/>
            <person name="Grigoriev I.V."/>
            <person name="Hibbett D.S."/>
        </authorList>
    </citation>
    <scope>NUCLEOTIDE SEQUENCE</scope>
    <source>
        <strain evidence="2">JLM2183</strain>
    </source>
</reference>
<keyword evidence="3" id="KW-1185">Reference proteome</keyword>
<protein>
    <submittedName>
        <fullName evidence="2">Uncharacterized protein</fullName>
    </submittedName>
</protein>